<proteinExistence type="predicted"/>
<accession>A0AAP5MBL7</accession>
<organism evidence="3 4">
    <name type="scientific">Aetokthonos hydrillicola Thurmond2011</name>
    <dbReference type="NCBI Taxonomy" id="2712845"/>
    <lineage>
        <taxon>Bacteria</taxon>
        <taxon>Bacillati</taxon>
        <taxon>Cyanobacteriota</taxon>
        <taxon>Cyanophyceae</taxon>
        <taxon>Nostocales</taxon>
        <taxon>Hapalosiphonaceae</taxon>
        <taxon>Aetokthonos</taxon>
    </lineage>
</organism>
<name>A0AAP5MBL7_9CYAN</name>
<dbReference type="InterPro" id="IPR045430">
    <property type="entry name" value="EAD1"/>
</dbReference>
<dbReference type="GO" id="GO:0005737">
    <property type="term" value="C:cytoplasm"/>
    <property type="evidence" value="ECO:0007669"/>
    <property type="project" value="TreeGrafter"/>
</dbReference>
<protein>
    <submittedName>
        <fullName evidence="3">Caspase family protein</fullName>
    </submittedName>
</protein>
<dbReference type="EMBL" id="JAALHA020000024">
    <property type="protein sequence ID" value="MDR9899405.1"/>
    <property type="molecule type" value="Genomic_DNA"/>
</dbReference>
<dbReference type="GO" id="GO:0006508">
    <property type="term" value="P:proteolysis"/>
    <property type="evidence" value="ECO:0007669"/>
    <property type="project" value="InterPro"/>
</dbReference>
<evidence type="ECO:0000259" key="2">
    <source>
        <dbReference type="Pfam" id="PF19955"/>
    </source>
</evidence>
<comment type="caution">
    <text evidence="3">The sequence shown here is derived from an EMBL/GenBank/DDBJ whole genome shotgun (WGS) entry which is preliminary data.</text>
</comment>
<dbReference type="RefSeq" id="WP_208344809.1">
    <property type="nucleotide sequence ID" value="NZ_CAWQFN010000541.1"/>
</dbReference>
<dbReference type="AlphaFoldDB" id="A0AAP5MBL7"/>
<dbReference type="SUPFAM" id="SSF52129">
    <property type="entry name" value="Caspase-like"/>
    <property type="match status" value="1"/>
</dbReference>
<dbReference type="Proteomes" id="UP000667802">
    <property type="component" value="Unassembled WGS sequence"/>
</dbReference>
<gene>
    <name evidence="3" type="ORF">G7B40_033320</name>
</gene>
<evidence type="ECO:0000313" key="4">
    <source>
        <dbReference type="Proteomes" id="UP000667802"/>
    </source>
</evidence>
<dbReference type="InterPro" id="IPR011600">
    <property type="entry name" value="Pept_C14_caspase"/>
</dbReference>
<dbReference type="InterPro" id="IPR029030">
    <property type="entry name" value="Caspase-like_dom_sf"/>
</dbReference>
<dbReference type="PANTHER" id="PTHR48104">
    <property type="entry name" value="METACASPASE-4"/>
    <property type="match status" value="1"/>
</dbReference>
<dbReference type="GO" id="GO:0004197">
    <property type="term" value="F:cysteine-type endopeptidase activity"/>
    <property type="evidence" value="ECO:0007669"/>
    <property type="project" value="InterPro"/>
</dbReference>
<evidence type="ECO:0000313" key="3">
    <source>
        <dbReference type="EMBL" id="MDR9899405.1"/>
    </source>
</evidence>
<dbReference type="Gene3D" id="3.40.50.1460">
    <property type="match status" value="1"/>
</dbReference>
<keyword evidence="4" id="KW-1185">Reference proteome</keyword>
<dbReference type="Pfam" id="PF19955">
    <property type="entry name" value="EAD1"/>
    <property type="match status" value="1"/>
</dbReference>
<feature type="domain" description="Peptidase C14 caspase" evidence="1">
    <location>
        <begin position="19"/>
        <end position="234"/>
    </location>
</feature>
<sequence length="376" mass="42832">MLEREIIPATEEKQKGNFWALLVGVNHYVDSEIKDLMFCVNDVKALQKTLSKLGYEVFCLHDELDDKDSPTRRNVKAKLNILSQTLQPNDLLWVHFSCHGTLTPDKKEPVLILKDTEYSLLDDESEVLSVAQVESYMRKSGARQLILTLDACHSGVNIGRDVIDQQEFFENVYQKAEGFALLAAATANQKAYEDRENGIFSHFLLQGLNSKEVRENKNFITVYQLYSYVLNELRKWGVQKNRLQFPTQRIEGLGDIVLAYYAENVVKSDENIVDKTVVKTQKVKMNLQELIKNGILKELTTSFNNEDMAELLLNAIDFPGHMRPIFPTQGTSLGYWQKICTTIQNGASPRGNDLQYLVDAAADIYPGNSTFQKYRS</sequence>
<dbReference type="PANTHER" id="PTHR48104:SF30">
    <property type="entry name" value="METACASPASE-1"/>
    <property type="match status" value="1"/>
</dbReference>
<reference evidence="4" key="1">
    <citation type="journal article" date="2021" name="Science">
        <title>Hunting the eagle killer: A cyanobacterial neurotoxin causes vacuolar myelinopathy.</title>
        <authorList>
            <person name="Breinlinger S."/>
            <person name="Phillips T.J."/>
            <person name="Haram B.N."/>
            <person name="Mares J."/>
            <person name="Martinez Yerena J.A."/>
            <person name="Hrouzek P."/>
            <person name="Sobotka R."/>
            <person name="Henderson W.M."/>
            <person name="Schmieder P."/>
            <person name="Williams S.M."/>
            <person name="Lauderdale J.D."/>
            <person name="Wilde H.D."/>
            <person name="Gerrin W."/>
            <person name="Kust A."/>
            <person name="Washington J.W."/>
            <person name="Wagner C."/>
            <person name="Geier B."/>
            <person name="Liebeke M."/>
            <person name="Enke H."/>
            <person name="Niedermeyer T.H.J."/>
            <person name="Wilde S.B."/>
        </authorList>
    </citation>
    <scope>NUCLEOTIDE SEQUENCE [LARGE SCALE GENOMIC DNA]</scope>
    <source>
        <strain evidence="4">Thurmond2011</strain>
    </source>
</reference>
<evidence type="ECO:0000259" key="1">
    <source>
        <dbReference type="Pfam" id="PF00656"/>
    </source>
</evidence>
<dbReference type="Pfam" id="PF00656">
    <property type="entry name" value="Peptidase_C14"/>
    <property type="match status" value="1"/>
</dbReference>
<dbReference type="InterPro" id="IPR050452">
    <property type="entry name" value="Metacaspase"/>
</dbReference>
<feature type="domain" description="Effector-associated" evidence="2">
    <location>
        <begin position="285"/>
        <end position="373"/>
    </location>
</feature>